<keyword evidence="9" id="KW-0067">ATP-binding</keyword>
<evidence type="ECO:0000256" key="1">
    <source>
        <dbReference type="ARBA" id="ARBA00000085"/>
    </source>
</evidence>
<evidence type="ECO:0000256" key="2">
    <source>
        <dbReference type="ARBA" id="ARBA00004651"/>
    </source>
</evidence>
<dbReference type="OrthoDB" id="9780487at2"/>
<evidence type="ECO:0000256" key="13">
    <source>
        <dbReference type="SAM" id="Phobius"/>
    </source>
</evidence>
<evidence type="ECO:0000256" key="9">
    <source>
        <dbReference type="ARBA" id="ARBA00022840"/>
    </source>
</evidence>
<evidence type="ECO:0000259" key="14">
    <source>
        <dbReference type="PROSITE" id="PS50109"/>
    </source>
</evidence>
<sequence>MYFKQVLPWLILFSVFNLSILSIGFLDTDIPNFSVIYIVIINTVILGVFILWDFSKGRSYWRELMKMEKIEEVDSLPVPETPYQKRINERLSVMKRTHNKMLENESKKTAENLDGLTRWIHDMKMPMTTMKLLIDDLDTSKKIRLEEEWVRLDTTLNEMLFERRLVNISNDLYIETVDIETTLSNTIRKLRTLCIEKGIGFDFELNITHVETDLKWFSFMLDQMIGNSVKYSRDSDIMISSYLNEGWPKIEITDYGRGIKSEDLPRVFEANFTSTSDHGDMRATGMGMYLTKEAANAMDISIDIKSVYGEGTTITLTFPKKNQFHRVKTM</sequence>
<evidence type="ECO:0000256" key="7">
    <source>
        <dbReference type="ARBA" id="ARBA00022741"/>
    </source>
</evidence>
<evidence type="ECO:0000256" key="11">
    <source>
        <dbReference type="ARBA" id="ARBA00023012"/>
    </source>
</evidence>
<comment type="catalytic activity">
    <reaction evidence="1">
        <text>ATP + protein L-histidine = ADP + protein N-phospho-L-histidine.</text>
        <dbReference type="EC" id="2.7.13.3"/>
    </reaction>
</comment>
<accession>A0A1G6K008</accession>
<dbReference type="PROSITE" id="PS50109">
    <property type="entry name" value="HIS_KIN"/>
    <property type="match status" value="1"/>
</dbReference>
<dbReference type="GO" id="GO:0000155">
    <property type="term" value="F:phosphorelay sensor kinase activity"/>
    <property type="evidence" value="ECO:0007669"/>
    <property type="project" value="TreeGrafter"/>
</dbReference>
<keyword evidence="6 13" id="KW-0812">Transmembrane</keyword>
<reference evidence="16" key="1">
    <citation type="submission" date="2016-09" db="EMBL/GenBank/DDBJ databases">
        <authorList>
            <person name="Varghese N."/>
            <person name="Submissions S."/>
        </authorList>
    </citation>
    <scope>NUCLEOTIDE SEQUENCE [LARGE SCALE GENOMIC DNA]</scope>
    <source>
        <strain evidence="16">S5</strain>
    </source>
</reference>
<name>A0A1G6K008_9BACI</name>
<dbReference type="PRINTS" id="PR00344">
    <property type="entry name" value="BCTRLSENSOR"/>
</dbReference>
<gene>
    <name evidence="15" type="ORF">SAMN05421734_105183</name>
</gene>
<dbReference type="Proteomes" id="UP000242949">
    <property type="component" value="Unassembled WGS sequence"/>
</dbReference>
<evidence type="ECO:0000256" key="3">
    <source>
        <dbReference type="ARBA" id="ARBA00012438"/>
    </source>
</evidence>
<dbReference type="InterPro" id="IPR005467">
    <property type="entry name" value="His_kinase_dom"/>
</dbReference>
<feature type="domain" description="Histidine kinase" evidence="14">
    <location>
        <begin position="118"/>
        <end position="322"/>
    </location>
</feature>
<keyword evidence="10 13" id="KW-1133">Transmembrane helix</keyword>
<keyword evidence="16" id="KW-1185">Reference proteome</keyword>
<dbReference type="EMBL" id="FMYI01000005">
    <property type="protein sequence ID" value="SDC23626.1"/>
    <property type="molecule type" value="Genomic_DNA"/>
</dbReference>
<evidence type="ECO:0000256" key="5">
    <source>
        <dbReference type="ARBA" id="ARBA00022679"/>
    </source>
</evidence>
<keyword evidence="4" id="KW-1003">Cell membrane</keyword>
<keyword evidence="12 13" id="KW-0472">Membrane</keyword>
<dbReference type="GO" id="GO:0005886">
    <property type="term" value="C:plasma membrane"/>
    <property type="evidence" value="ECO:0007669"/>
    <property type="project" value="UniProtKB-SubCell"/>
</dbReference>
<keyword evidence="11" id="KW-0902">Two-component regulatory system</keyword>
<dbReference type="SMART" id="SM00387">
    <property type="entry name" value="HATPase_c"/>
    <property type="match status" value="1"/>
</dbReference>
<protein>
    <recommendedName>
        <fullName evidence="3">histidine kinase</fullName>
        <ecNumber evidence="3">2.7.13.3</ecNumber>
    </recommendedName>
</protein>
<feature type="transmembrane region" description="Helical" evidence="13">
    <location>
        <begin position="7"/>
        <end position="26"/>
    </location>
</feature>
<dbReference type="EC" id="2.7.13.3" evidence="3"/>
<dbReference type="PANTHER" id="PTHR45453:SF2">
    <property type="entry name" value="HISTIDINE KINASE"/>
    <property type="match status" value="1"/>
</dbReference>
<dbReference type="SUPFAM" id="SSF55874">
    <property type="entry name" value="ATPase domain of HSP90 chaperone/DNA topoisomerase II/histidine kinase"/>
    <property type="match status" value="1"/>
</dbReference>
<proteinExistence type="predicted"/>
<evidence type="ECO:0000313" key="15">
    <source>
        <dbReference type="EMBL" id="SDC23626.1"/>
    </source>
</evidence>
<evidence type="ECO:0000256" key="12">
    <source>
        <dbReference type="ARBA" id="ARBA00023136"/>
    </source>
</evidence>
<keyword evidence="8 15" id="KW-0418">Kinase</keyword>
<dbReference type="STRING" id="1612202.SAMN05421734_105183"/>
<dbReference type="InterPro" id="IPR003594">
    <property type="entry name" value="HATPase_dom"/>
</dbReference>
<comment type="subcellular location">
    <subcellularLocation>
        <location evidence="2">Cell membrane</location>
        <topology evidence="2">Multi-pass membrane protein</topology>
    </subcellularLocation>
</comment>
<dbReference type="InterPro" id="IPR050351">
    <property type="entry name" value="BphY/WalK/GraS-like"/>
</dbReference>
<dbReference type="PANTHER" id="PTHR45453">
    <property type="entry name" value="PHOSPHATE REGULON SENSOR PROTEIN PHOR"/>
    <property type="match status" value="1"/>
</dbReference>
<keyword evidence="7" id="KW-0547">Nucleotide-binding</keyword>
<evidence type="ECO:0000313" key="16">
    <source>
        <dbReference type="Proteomes" id="UP000242949"/>
    </source>
</evidence>
<organism evidence="15 16">
    <name type="scientific">Pelagirhabdus alkalitolerans</name>
    <dbReference type="NCBI Taxonomy" id="1612202"/>
    <lineage>
        <taxon>Bacteria</taxon>
        <taxon>Bacillati</taxon>
        <taxon>Bacillota</taxon>
        <taxon>Bacilli</taxon>
        <taxon>Bacillales</taxon>
        <taxon>Bacillaceae</taxon>
        <taxon>Pelagirhabdus</taxon>
    </lineage>
</organism>
<evidence type="ECO:0000256" key="4">
    <source>
        <dbReference type="ARBA" id="ARBA00022475"/>
    </source>
</evidence>
<evidence type="ECO:0000256" key="10">
    <source>
        <dbReference type="ARBA" id="ARBA00022989"/>
    </source>
</evidence>
<keyword evidence="5" id="KW-0808">Transferase</keyword>
<evidence type="ECO:0000256" key="6">
    <source>
        <dbReference type="ARBA" id="ARBA00022692"/>
    </source>
</evidence>
<dbReference type="RefSeq" id="WP_090795672.1">
    <property type="nucleotide sequence ID" value="NZ_FMYI01000005.1"/>
</dbReference>
<dbReference type="Pfam" id="PF02518">
    <property type="entry name" value="HATPase_c"/>
    <property type="match status" value="1"/>
</dbReference>
<dbReference type="GO" id="GO:0016036">
    <property type="term" value="P:cellular response to phosphate starvation"/>
    <property type="evidence" value="ECO:0007669"/>
    <property type="project" value="TreeGrafter"/>
</dbReference>
<dbReference type="AlphaFoldDB" id="A0A1G6K008"/>
<dbReference type="InterPro" id="IPR036890">
    <property type="entry name" value="HATPase_C_sf"/>
</dbReference>
<dbReference type="InterPro" id="IPR004358">
    <property type="entry name" value="Sig_transdc_His_kin-like_C"/>
</dbReference>
<feature type="transmembrane region" description="Helical" evidence="13">
    <location>
        <begin position="32"/>
        <end position="52"/>
    </location>
</feature>
<dbReference type="GO" id="GO:0005524">
    <property type="term" value="F:ATP binding"/>
    <property type="evidence" value="ECO:0007669"/>
    <property type="project" value="UniProtKB-KW"/>
</dbReference>
<dbReference type="Gene3D" id="3.30.565.10">
    <property type="entry name" value="Histidine kinase-like ATPase, C-terminal domain"/>
    <property type="match status" value="1"/>
</dbReference>
<dbReference type="GO" id="GO:0004721">
    <property type="term" value="F:phosphoprotein phosphatase activity"/>
    <property type="evidence" value="ECO:0007669"/>
    <property type="project" value="TreeGrafter"/>
</dbReference>
<evidence type="ECO:0000256" key="8">
    <source>
        <dbReference type="ARBA" id="ARBA00022777"/>
    </source>
</evidence>